<dbReference type="InterPro" id="IPR001138">
    <property type="entry name" value="Zn2Cys6_DnaBD"/>
</dbReference>
<evidence type="ECO:0000256" key="4">
    <source>
        <dbReference type="ARBA" id="ARBA00023125"/>
    </source>
</evidence>
<dbReference type="GO" id="GO:0000981">
    <property type="term" value="F:DNA-binding transcription factor activity, RNA polymerase II-specific"/>
    <property type="evidence" value="ECO:0007669"/>
    <property type="project" value="InterPro"/>
</dbReference>
<evidence type="ECO:0000256" key="2">
    <source>
        <dbReference type="ARBA" id="ARBA00022833"/>
    </source>
</evidence>
<dbReference type="Proteomes" id="UP000664132">
    <property type="component" value="Unassembled WGS sequence"/>
</dbReference>
<evidence type="ECO:0000256" key="7">
    <source>
        <dbReference type="SAM" id="Phobius"/>
    </source>
</evidence>
<reference evidence="9" key="1">
    <citation type="submission" date="2021-02" db="EMBL/GenBank/DDBJ databases">
        <title>Genome sequence Cadophora malorum strain M34.</title>
        <authorList>
            <person name="Stefanovic E."/>
            <person name="Vu D."/>
            <person name="Scully C."/>
            <person name="Dijksterhuis J."/>
            <person name="Roader J."/>
            <person name="Houbraken J."/>
        </authorList>
    </citation>
    <scope>NUCLEOTIDE SEQUENCE</scope>
    <source>
        <strain evidence="9">M34</strain>
    </source>
</reference>
<gene>
    <name evidence="9" type="ORF">IFR04_011842</name>
</gene>
<comment type="caution">
    <text evidence="9">The sequence shown here is derived from an EMBL/GenBank/DDBJ whole genome shotgun (WGS) entry which is preliminary data.</text>
</comment>
<keyword evidence="4" id="KW-0238">DNA-binding</keyword>
<keyword evidence="1" id="KW-0479">Metal-binding</keyword>
<name>A0A8H7T8S0_9HELO</name>
<dbReference type="PROSITE" id="PS00463">
    <property type="entry name" value="ZN2_CY6_FUNGAL_1"/>
    <property type="match status" value="1"/>
</dbReference>
<keyword evidence="10" id="KW-1185">Reference proteome</keyword>
<feature type="domain" description="Zn(2)-C6 fungal-type" evidence="8">
    <location>
        <begin position="28"/>
        <end position="56"/>
    </location>
</feature>
<evidence type="ECO:0000313" key="9">
    <source>
        <dbReference type="EMBL" id="KAG4415021.1"/>
    </source>
</evidence>
<dbReference type="InterPro" id="IPR052360">
    <property type="entry name" value="Transcr_Regulatory_Proteins"/>
</dbReference>
<keyword evidence="5" id="KW-0804">Transcription</keyword>
<dbReference type="OrthoDB" id="39175at2759"/>
<evidence type="ECO:0000256" key="3">
    <source>
        <dbReference type="ARBA" id="ARBA00023015"/>
    </source>
</evidence>
<dbReference type="InterPro" id="IPR036864">
    <property type="entry name" value="Zn2-C6_fun-type_DNA-bd_sf"/>
</dbReference>
<proteinExistence type="predicted"/>
<accession>A0A8H7T8S0</accession>
<keyword evidence="3" id="KW-0805">Transcription regulation</keyword>
<organism evidence="9 10">
    <name type="scientific">Cadophora malorum</name>
    <dbReference type="NCBI Taxonomy" id="108018"/>
    <lineage>
        <taxon>Eukaryota</taxon>
        <taxon>Fungi</taxon>
        <taxon>Dikarya</taxon>
        <taxon>Ascomycota</taxon>
        <taxon>Pezizomycotina</taxon>
        <taxon>Leotiomycetes</taxon>
        <taxon>Helotiales</taxon>
        <taxon>Ploettnerulaceae</taxon>
        <taxon>Cadophora</taxon>
    </lineage>
</organism>
<dbReference type="PROSITE" id="PS50048">
    <property type="entry name" value="ZN2_CY6_FUNGAL_2"/>
    <property type="match status" value="1"/>
</dbReference>
<evidence type="ECO:0000256" key="5">
    <source>
        <dbReference type="ARBA" id="ARBA00023163"/>
    </source>
</evidence>
<dbReference type="PANTHER" id="PTHR36206:SF4">
    <property type="entry name" value="HYPOTHETICAL CONSERVED PROTEIN (EUROFUNG)-RELATED"/>
    <property type="match status" value="1"/>
</dbReference>
<evidence type="ECO:0000256" key="1">
    <source>
        <dbReference type="ARBA" id="ARBA00022723"/>
    </source>
</evidence>
<dbReference type="Gene3D" id="4.10.240.10">
    <property type="entry name" value="Zn(2)-C6 fungal-type DNA-binding domain"/>
    <property type="match status" value="1"/>
</dbReference>
<keyword evidence="7" id="KW-1133">Transmembrane helix</keyword>
<evidence type="ECO:0000259" key="8">
    <source>
        <dbReference type="PROSITE" id="PS50048"/>
    </source>
</evidence>
<sequence length="547" mass="62407">MSRPPDGPVVLRPQEKKRRLGLPKVTTGCKTCKKRHVKCDEGKPFCQRCQKYGFICDGYETKAAKAIRPAVRRDLLPKPSHTTTKSKQLVLPAVHCEVLPEKLNLRDRWNSALLTVPSAISSSPRTSAEELQYFQYFKQESVTELSGGWNEPLWQTYLLQACHEAPFIYNMVLTLAAQGRSERLKRGTDLSDASHYHEMYSMKQYSSSLRDIRQYLASGNQPDIRMFLLASLLIFIFEFKQGNLDTAVKQVRSTLALFKNMRSIKSPVIVYNHDIRCPETLEEVIIDMVARLDKQGFLLHSIQSGKSDNKVAATTVLGMIHRSPDSIAIPDDFPNVFTARRYISFLQYWGRPNFANDAIKHALRHIQELHGKELNGPDLGRLVPAQEFLDRFVETKQWHSAMDKLLKRLKQGRNSEYRCALSVKIQGLATLLVMACETGFRIDTSRNMALEEVRNTYGSVRGLCEEMLHLGMLVVYDPEFVRCYVFDFGIIVCIFIILFATYDHDLEDQVVQILKAMRPRKEGVWDSSVMAGAAEMIVRSRTSTTIV</sequence>
<dbReference type="PANTHER" id="PTHR36206">
    <property type="entry name" value="ASPERCRYPTIN BIOSYNTHESIS CLUSTER-SPECIFIC TRANSCRIPTION REGULATOR ATNN-RELATED"/>
    <property type="match status" value="1"/>
</dbReference>
<dbReference type="SUPFAM" id="SSF57701">
    <property type="entry name" value="Zn2/Cys6 DNA-binding domain"/>
    <property type="match status" value="1"/>
</dbReference>
<dbReference type="EMBL" id="JAFJYH010000239">
    <property type="protein sequence ID" value="KAG4415021.1"/>
    <property type="molecule type" value="Genomic_DNA"/>
</dbReference>
<feature type="transmembrane region" description="Helical" evidence="7">
    <location>
        <begin position="484"/>
        <end position="502"/>
    </location>
</feature>
<keyword evidence="7" id="KW-0472">Membrane</keyword>
<dbReference type="SMART" id="SM00066">
    <property type="entry name" value="GAL4"/>
    <property type="match status" value="1"/>
</dbReference>
<keyword evidence="6" id="KW-0539">Nucleus</keyword>
<protein>
    <recommendedName>
        <fullName evidence="8">Zn(2)-C6 fungal-type domain-containing protein</fullName>
    </recommendedName>
</protein>
<dbReference type="GO" id="GO:0008270">
    <property type="term" value="F:zinc ion binding"/>
    <property type="evidence" value="ECO:0007669"/>
    <property type="project" value="InterPro"/>
</dbReference>
<dbReference type="Pfam" id="PF00172">
    <property type="entry name" value="Zn_clus"/>
    <property type="match status" value="1"/>
</dbReference>
<keyword evidence="7" id="KW-0812">Transmembrane</keyword>
<evidence type="ECO:0000256" key="6">
    <source>
        <dbReference type="ARBA" id="ARBA00023242"/>
    </source>
</evidence>
<dbReference type="GO" id="GO:0003677">
    <property type="term" value="F:DNA binding"/>
    <property type="evidence" value="ECO:0007669"/>
    <property type="project" value="UniProtKB-KW"/>
</dbReference>
<dbReference type="AlphaFoldDB" id="A0A8H7T8S0"/>
<keyword evidence="2" id="KW-0862">Zinc</keyword>
<dbReference type="CDD" id="cd00067">
    <property type="entry name" value="GAL4"/>
    <property type="match status" value="1"/>
</dbReference>
<evidence type="ECO:0000313" key="10">
    <source>
        <dbReference type="Proteomes" id="UP000664132"/>
    </source>
</evidence>